<organism evidence="2 3">
    <name type="scientific">Devosia honganensis</name>
    <dbReference type="NCBI Taxonomy" id="1610527"/>
    <lineage>
        <taxon>Bacteria</taxon>
        <taxon>Pseudomonadati</taxon>
        <taxon>Pseudomonadota</taxon>
        <taxon>Alphaproteobacteria</taxon>
        <taxon>Hyphomicrobiales</taxon>
        <taxon>Devosiaceae</taxon>
        <taxon>Devosia</taxon>
    </lineage>
</organism>
<dbReference type="Proteomes" id="UP001595613">
    <property type="component" value="Unassembled WGS sequence"/>
</dbReference>
<keyword evidence="1" id="KW-0472">Membrane</keyword>
<proteinExistence type="predicted"/>
<reference evidence="3" key="1">
    <citation type="journal article" date="2019" name="Int. J. Syst. Evol. Microbiol.">
        <title>The Global Catalogue of Microorganisms (GCM) 10K type strain sequencing project: providing services to taxonomists for standard genome sequencing and annotation.</title>
        <authorList>
            <consortium name="The Broad Institute Genomics Platform"/>
            <consortium name="The Broad Institute Genome Sequencing Center for Infectious Disease"/>
            <person name="Wu L."/>
            <person name="Ma J."/>
        </authorList>
    </citation>
    <scope>NUCLEOTIDE SEQUENCE [LARGE SCALE GENOMIC DNA]</scope>
    <source>
        <strain evidence="3">KCTC 42281</strain>
    </source>
</reference>
<dbReference type="EMBL" id="JBHRYD010000018">
    <property type="protein sequence ID" value="MFC3706304.1"/>
    <property type="molecule type" value="Genomic_DNA"/>
</dbReference>
<evidence type="ECO:0000256" key="1">
    <source>
        <dbReference type="SAM" id="Phobius"/>
    </source>
</evidence>
<keyword evidence="1" id="KW-0812">Transmembrane</keyword>
<feature type="transmembrane region" description="Helical" evidence="1">
    <location>
        <begin position="12"/>
        <end position="36"/>
    </location>
</feature>
<sequence>MYEADKTGLEPMQAIIMLAGGVWVVGAALFLIAMTVGNGMI</sequence>
<evidence type="ECO:0000313" key="2">
    <source>
        <dbReference type="EMBL" id="MFC3706304.1"/>
    </source>
</evidence>
<dbReference type="RefSeq" id="WP_380098427.1">
    <property type="nucleotide sequence ID" value="NZ_JBHRYD010000018.1"/>
</dbReference>
<keyword evidence="1" id="KW-1133">Transmembrane helix</keyword>
<evidence type="ECO:0000313" key="3">
    <source>
        <dbReference type="Proteomes" id="UP001595613"/>
    </source>
</evidence>
<gene>
    <name evidence="2" type="ORF">ACFOOL_16270</name>
</gene>
<protein>
    <submittedName>
        <fullName evidence="2">Uncharacterized protein</fullName>
    </submittedName>
</protein>
<keyword evidence="3" id="KW-1185">Reference proteome</keyword>
<comment type="caution">
    <text evidence="2">The sequence shown here is derived from an EMBL/GenBank/DDBJ whole genome shotgun (WGS) entry which is preliminary data.</text>
</comment>
<name>A0ABV7X570_9HYPH</name>
<accession>A0ABV7X570</accession>